<dbReference type="InterPro" id="IPR038063">
    <property type="entry name" value="Transpep_catalytic_dom"/>
</dbReference>
<dbReference type="Pfam" id="PF20142">
    <property type="entry name" value="Scaffold"/>
    <property type="match status" value="1"/>
</dbReference>
<dbReference type="PROSITE" id="PS52029">
    <property type="entry name" value="LD_TPASE"/>
    <property type="match status" value="1"/>
</dbReference>
<dbReference type="SUPFAM" id="SSF141523">
    <property type="entry name" value="L,D-transpeptidase catalytic domain-like"/>
    <property type="match status" value="1"/>
</dbReference>
<reference evidence="9 10" key="1">
    <citation type="submission" date="2019-12" db="EMBL/GenBank/DDBJ databases">
        <title>Chitinophaga sp. strain ysch24 (GDMCC 1.1355), whole genome shotgun sequence.</title>
        <authorList>
            <person name="Zhang X."/>
        </authorList>
    </citation>
    <scope>NUCLEOTIDE SEQUENCE [LARGE SCALE GENOMIC DNA]</scope>
    <source>
        <strain evidence="10">ysch24</strain>
    </source>
</reference>
<dbReference type="CDD" id="cd16913">
    <property type="entry name" value="YkuD_like"/>
    <property type="match status" value="1"/>
</dbReference>
<keyword evidence="6 7" id="KW-0961">Cell wall biogenesis/degradation</keyword>
<evidence type="ECO:0000256" key="1">
    <source>
        <dbReference type="ARBA" id="ARBA00004752"/>
    </source>
</evidence>
<feature type="active site" description="Nucleophile" evidence="7">
    <location>
        <position position="487"/>
    </location>
</feature>
<dbReference type="InterPro" id="IPR052905">
    <property type="entry name" value="LD-transpeptidase_YkuD-like"/>
</dbReference>
<dbReference type="InterPro" id="IPR005490">
    <property type="entry name" value="LD_TPept_cat_dom"/>
</dbReference>
<feature type="active site" description="Proton donor/acceptor" evidence="7">
    <location>
        <position position="468"/>
    </location>
</feature>
<evidence type="ECO:0000256" key="6">
    <source>
        <dbReference type="ARBA" id="ARBA00023316"/>
    </source>
</evidence>
<keyword evidence="4 7" id="KW-0133">Cell shape</keyword>
<accession>A0A7K1UB51</accession>
<feature type="domain" description="L,D-TPase catalytic" evidence="8">
    <location>
        <begin position="336"/>
        <end position="515"/>
    </location>
</feature>
<keyword evidence="3" id="KW-0808">Transferase</keyword>
<organism evidence="9 10">
    <name type="scientific">Chitinophaga tropicalis</name>
    <dbReference type="NCBI Taxonomy" id="2683588"/>
    <lineage>
        <taxon>Bacteria</taxon>
        <taxon>Pseudomonadati</taxon>
        <taxon>Bacteroidota</taxon>
        <taxon>Chitinophagia</taxon>
        <taxon>Chitinophagales</taxon>
        <taxon>Chitinophagaceae</taxon>
        <taxon>Chitinophaga</taxon>
    </lineage>
</organism>
<evidence type="ECO:0000256" key="7">
    <source>
        <dbReference type="PROSITE-ProRule" id="PRU01373"/>
    </source>
</evidence>
<dbReference type="InterPro" id="IPR045380">
    <property type="entry name" value="LD_TPept_scaffold_dom"/>
</dbReference>
<keyword evidence="10" id="KW-1185">Reference proteome</keyword>
<gene>
    <name evidence="9" type="ORF">GO493_24800</name>
</gene>
<comment type="similarity">
    <text evidence="2">Belongs to the YkuD family.</text>
</comment>
<dbReference type="AlphaFoldDB" id="A0A7K1UB51"/>
<dbReference type="PANTHER" id="PTHR41533:SF2">
    <property type="entry name" value="BLR7131 PROTEIN"/>
    <property type="match status" value="1"/>
</dbReference>
<evidence type="ECO:0000256" key="2">
    <source>
        <dbReference type="ARBA" id="ARBA00005992"/>
    </source>
</evidence>
<dbReference type="GO" id="GO:0071555">
    <property type="term" value="P:cell wall organization"/>
    <property type="evidence" value="ECO:0007669"/>
    <property type="project" value="UniProtKB-UniRule"/>
</dbReference>
<evidence type="ECO:0000256" key="5">
    <source>
        <dbReference type="ARBA" id="ARBA00022984"/>
    </source>
</evidence>
<evidence type="ECO:0000313" key="9">
    <source>
        <dbReference type="EMBL" id="MVT11508.1"/>
    </source>
</evidence>
<protein>
    <submittedName>
        <fullName evidence="9">L,D-transpeptidase family protein</fullName>
    </submittedName>
</protein>
<evidence type="ECO:0000256" key="4">
    <source>
        <dbReference type="ARBA" id="ARBA00022960"/>
    </source>
</evidence>
<dbReference type="Pfam" id="PF03734">
    <property type="entry name" value="YkuD"/>
    <property type="match status" value="1"/>
</dbReference>
<dbReference type="GO" id="GO:0004180">
    <property type="term" value="F:carboxypeptidase activity"/>
    <property type="evidence" value="ECO:0007669"/>
    <property type="project" value="UniProtKB-ARBA"/>
</dbReference>
<comment type="caution">
    <text evidence="9">The sequence shown here is derived from an EMBL/GenBank/DDBJ whole genome shotgun (WGS) entry which is preliminary data.</text>
</comment>
<dbReference type="GO" id="GO:0009252">
    <property type="term" value="P:peptidoglycan biosynthetic process"/>
    <property type="evidence" value="ECO:0007669"/>
    <property type="project" value="UniProtKB-UniPathway"/>
</dbReference>
<dbReference type="UniPathway" id="UPA00219"/>
<name>A0A7K1UB51_9BACT</name>
<sequence>MKYRFFRDNQLRTAVAFFALLSLFSCHRKRAPREREIVKDVRQLSEVVPEHITEYLEFIADNENIMEDSVRAQDPAALTYFYQQTGNGAVWSSNGVLNPAADSMFFFIDHADESGLRPADYHAAALKTALGLIKGDSEDGEAARKDASLWARVDVMMTDAFMKMASHLRFGVAPKDSITLRKDSIFTDTLLSDMLRTALMQDNPGAAIGEALGELEPTYEGYRQLKAQLRPFKAKYAAMHWDSLPLSYTDTPAFRQQLINRLVQTGHLDTAGGHSTDTALLKPGIRLFQREFNMYDDGLAGKKTIQALNRSYTDWLAQVAVNLDRWRKLPDSLPDRYIFVNIPAYRMELWDSGQVVLESRVIVGAPRTRTPLLNSRMTNFVMYPYWRVPFSIAVKEMLPAIRKDREYLVKKNLEVIGKSGEAVHPDSINWDKLSKNYFPYVLRQMDGVENSLGIMKFNFMNKYSVYLHDTNSRGLFKNAYRALSHGCVRVQQWDSLAMYLIKDDSRHSRDSVRAWLARGEKKQIDIQRSIPIYLRYFTAEGRNDKLVFHEDIYGEDKVLKKLMGWK</sequence>
<dbReference type="GO" id="GO:0016740">
    <property type="term" value="F:transferase activity"/>
    <property type="evidence" value="ECO:0007669"/>
    <property type="project" value="UniProtKB-KW"/>
</dbReference>
<dbReference type="EMBL" id="WRXN01000014">
    <property type="protein sequence ID" value="MVT11508.1"/>
    <property type="molecule type" value="Genomic_DNA"/>
</dbReference>
<comment type="pathway">
    <text evidence="1 7">Cell wall biogenesis; peptidoglycan biosynthesis.</text>
</comment>
<dbReference type="RefSeq" id="WP_157308933.1">
    <property type="nucleotide sequence ID" value="NZ_WRXN01000014.1"/>
</dbReference>
<keyword evidence="5 7" id="KW-0573">Peptidoglycan synthesis</keyword>
<dbReference type="Gene3D" id="2.40.440.10">
    <property type="entry name" value="L,D-transpeptidase catalytic domain-like"/>
    <property type="match status" value="1"/>
</dbReference>
<evidence type="ECO:0000256" key="3">
    <source>
        <dbReference type="ARBA" id="ARBA00022679"/>
    </source>
</evidence>
<dbReference type="PANTHER" id="PTHR41533">
    <property type="entry name" value="L,D-TRANSPEPTIDASE HI_1667-RELATED"/>
    <property type="match status" value="1"/>
</dbReference>
<dbReference type="PROSITE" id="PS51257">
    <property type="entry name" value="PROKAR_LIPOPROTEIN"/>
    <property type="match status" value="1"/>
</dbReference>
<dbReference type="Proteomes" id="UP000461730">
    <property type="component" value="Unassembled WGS sequence"/>
</dbReference>
<evidence type="ECO:0000259" key="8">
    <source>
        <dbReference type="PROSITE" id="PS52029"/>
    </source>
</evidence>
<dbReference type="GO" id="GO:0008360">
    <property type="term" value="P:regulation of cell shape"/>
    <property type="evidence" value="ECO:0007669"/>
    <property type="project" value="UniProtKB-UniRule"/>
</dbReference>
<evidence type="ECO:0000313" key="10">
    <source>
        <dbReference type="Proteomes" id="UP000461730"/>
    </source>
</evidence>
<proteinExistence type="inferred from homology"/>